<dbReference type="InterPro" id="IPR009739">
    <property type="entry name" value="LprI-like_N"/>
</dbReference>
<name>A0A1I0DSM1_9GAMM</name>
<feature type="domain" description="Lysozyme inhibitor LprI-like N-terminal" evidence="1">
    <location>
        <begin position="85"/>
        <end position="151"/>
    </location>
</feature>
<dbReference type="AlphaFoldDB" id="A0A1I0DSM1"/>
<gene>
    <name evidence="2" type="ORF">SAMN04487962_1088</name>
</gene>
<proteinExistence type="predicted"/>
<dbReference type="Proteomes" id="UP000198762">
    <property type="component" value="Unassembled WGS sequence"/>
</dbReference>
<dbReference type="Gene3D" id="1.20.1270.180">
    <property type="match status" value="1"/>
</dbReference>
<evidence type="ECO:0000313" key="2">
    <source>
        <dbReference type="EMBL" id="SET35583.1"/>
    </source>
</evidence>
<dbReference type="EMBL" id="FOHZ01000008">
    <property type="protein sequence ID" value="SET35583.1"/>
    <property type="molecule type" value="Genomic_DNA"/>
</dbReference>
<dbReference type="Pfam" id="PF07007">
    <property type="entry name" value="LprI"/>
    <property type="match status" value="1"/>
</dbReference>
<reference evidence="3" key="1">
    <citation type="submission" date="2016-10" db="EMBL/GenBank/DDBJ databases">
        <authorList>
            <person name="Varghese N."/>
            <person name="Submissions S."/>
        </authorList>
    </citation>
    <scope>NUCLEOTIDE SEQUENCE [LARGE SCALE GENOMIC DNA]</scope>
    <source>
        <strain evidence="3">CGMCC 1.6489</strain>
    </source>
</reference>
<evidence type="ECO:0000313" key="3">
    <source>
        <dbReference type="Proteomes" id="UP000198762"/>
    </source>
</evidence>
<sequence>MVTRVVLILLAVFILPLIALPLRAEPSSDAEVQGQESLYRKVDDFPYLSEFESVRSFDKYIDDYEKECIDKTYGNTKAIPCFVGYELWDRELNKYYKILMSQLSENQQEILRESQRVWLKNRDRSIEFNSALLDMKYDKAEGTIYSAMRASDSASVIPAIIKQRALLLKQWAQMVGAEN</sequence>
<keyword evidence="3" id="KW-1185">Reference proteome</keyword>
<protein>
    <recommendedName>
        <fullName evidence="1">Lysozyme inhibitor LprI-like N-terminal domain-containing protein</fullName>
    </recommendedName>
</protein>
<dbReference type="RefSeq" id="WP_091851049.1">
    <property type="nucleotide sequence ID" value="NZ_FOHZ01000008.1"/>
</dbReference>
<evidence type="ECO:0000259" key="1">
    <source>
        <dbReference type="Pfam" id="PF07007"/>
    </source>
</evidence>
<dbReference type="OrthoDB" id="5879515at2"/>
<accession>A0A1I0DSM1</accession>
<organism evidence="2 3">
    <name type="scientific">Marinobacter segnicrescens</name>
    <dbReference type="NCBI Taxonomy" id="430453"/>
    <lineage>
        <taxon>Bacteria</taxon>
        <taxon>Pseudomonadati</taxon>
        <taxon>Pseudomonadota</taxon>
        <taxon>Gammaproteobacteria</taxon>
        <taxon>Pseudomonadales</taxon>
        <taxon>Marinobacteraceae</taxon>
        <taxon>Marinobacter</taxon>
    </lineage>
</organism>